<proteinExistence type="predicted"/>
<reference evidence="3" key="2">
    <citation type="submission" date="2017-12" db="EMBL/GenBank/DDBJ databases">
        <title>Genome Sequencing Reveals a Rich Biosynthetic Potential.</title>
        <authorList>
            <person name="Bertrand R.L."/>
            <person name="Abdel-Hameed M.E."/>
            <person name="Sorensen J.L."/>
        </authorList>
    </citation>
    <scope>NUCLEOTIDE SEQUENCE</scope>
</reference>
<feature type="domain" description="BTB" evidence="1">
    <location>
        <begin position="20"/>
        <end position="95"/>
    </location>
</feature>
<sequence>MDASNSANAPSETYAIAPTGDTILVVGDRKTELRVHSVCMRTASKVFDAMFGPHFSEGQPSNGDLPREIPMPDDNATAMTSICNVIHHRNALLPDFVEPRKLAEIALAADKYDCVLALKYVMMQWLDQWLGFKEPVPPLAPSDLVSLMIAAYAFDNSDAFRRVTQKLITGTADCYYRLIKQEYAGIAHSSIYYSLERARIRSRVSVQDVLLMEVERCFNYRDDEAYMHLEELLLESRLWGASLFKLSVDSAIERARRMVHPTFLLESDEFCRNSRLKELRESAGLCLSCVRAGNVDAGFPCNLDH</sequence>
<accession>A0A1Z1C4C6</accession>
<dbReference type="CDD" id="cd18186">
    <property type="entry name" value="BTB_POZ_ZBTB_KLHL-like"/>
    <property type="match status" value="1"/>
</dbReference>
<name>A0A1Z1C4C6_CLAUC</name>
<dbReference type="Pfam" id="PF00651">
    <property type="entry name" value="BTB"/>
    <property type="match status" value="1"/>
</dbReference>
<dbReference type="InterPro" id="IPR000210">
    <property type="entry name" value="BTB/POZ_dom"/>
</dbReference>
<evidence type="ECO:0000259" key="1">
    <source>
        <dbReference type="PROSITE" id="PS50097"/>
    </source>
</evidence>
<dbReference type="EMBL" id="KX264257">
    <property type="protein sequence ID" value="ANM86420.1"/>
    <property type="molecule type" value="Genomic_DNA"/>
</dbReference>
<evidence type="ECO:0000313" key="3">
    <source>
        <dbReference type="EMBL" id="AUW31151.1"/>
    </source>
</evidence>
<dbReference type="InterPro" id="IPR011333">
    <property type="entry name" value="SKP1/BTB/POZ_sf"/>
</dbReference>
<dbReference type="EMBL" id="MG777494">
    <property type="protein sequence ID" value="AUW31151.1"/>
    <property type="molecule type" value="Genomic_DNA"/>
</dbReference>
<dbReference type="PROSITE" id="PS50097">
    <property type="entry name" value="BTB"/>
    <property type="match status" value="1"/>
</dbReference>
<dbReference type="Gene3D" id="3.30.710.10">
    <property type="entry name" value="Potassium Channel Kv1.1, Chain A"/>
    <property type="match status" value="1"/>
</dbReference>
<organism evidence="2">
    <name type="scientific">Cladonia uncialis subsp. uncialis</name>
    <dbReference type="NCBI Taxonomy" id="180999"/>
    <lineage>
        <taxon>Eukaryota</taxon>
        <taxon>Fungi</taxon>
        <taxon>Dikarya</taxon>
        <taxon>Ascomycota</taxon>
        <taxon>Pezizomycotina</taxon>
        <taxon>Lecanoromycetes</taxon>
        <taxon>OSLEUM clade</taxon>
        <taxon>Lecanoromycetidae</taxon>
        <taxon>Lecanorales</taxon>
        <taxon>Lecanorineae</taxon>
        <taxon>Cladoniaceae</taxon>
        <taxon>Cladonia</taxon>
    </lineage>
</organism>
<dbReference type="SUPFAM" id="SSF54695">
    <property type="entry name" value="POZ domain"/>
    <property type="match status" value="1"/>
</dbReference>
<reference evidence="2" key="1">
    <citation type="submission" date="2016-05" db="EMBL/GenBank/DDBJ databases">
        <title>Lichen genome sequencing reveals its rich biosynthetic potential.</title>
        <authorList>
            <person name="Bertrand R.L."/>
            <person name="Abdel-Hameed M."/>
            <person name="Sorensen J.L."/>
        </authorList>
    </citation>
    <scope>NUCLEOTIDE SEQUENCE</scope>
</reference>
<protein>
    <recommendedName>
        <fullName evidence="1">BTB domain-containing protein</fullName>
    </recommendedName>
</protein>
<dbReference type="AlphaFoldDB" id="A0A1Z1C4C6"/>
<evidence type="ECO:0000313" key="2">
    <source>
        <dbReference type="EMBL" id="ANM86420.1"/>
    </source>
</evidence>